<comment type="caution">
    <text evidence="2">The sequence shown here is derived from an EMBL/GenBank/DDBJ whole genome shotgun (WGS) entry which is preliminary data.</text>
</comment>
<sequence length="243" mass="26659">MLFNSLLTSYNRTEESSCEKDGINYSWAEFKRFGSTERCINVMEEILYLHRTILAKWQRHHQRNTLFLESQVNHCSQTHATCPPLPNAHLLSSTTHTKSHRLLPHCLLPSAASAPSAQGSIANAVTSHCKCSFLHQTCHQSLTFTASSSSTSSSSSSSSSTTSLSQTAPLLESPLHKTMSRSPPHSNSPSILHSPFSLPPSPSPFHLPPSTFPFTHPLLRPLTLSLAPPLATPSPRPRLHPSI</sequence>
<name>A0ABR4Q6X5_9CEST</name>
<organism evidence="2 3">
    <name type="scientific">Taenia crassiceps</name>
    <dbReference type="NCBI Taxonomy" id="6207"/>
    <lineage>
        <taxon>Eukaryota</taxon>
        <taxon>Metazoa</taxon>
        <taxon>Spiralia</taxon>
        <taxon>Lophotrochozoa</taxon>
        <taxon>Platyhelminthes</taxon>
        <taxon>Cestoda</taxon>
        <taxon>Eucestoda</taxon>
        <taxon>Cyclophyllidea</taxon>
        <taxon>Taeniidae</taxon>
        <taxon>Taenia</taxon>
    </lineage>
</organism>
<accession>A0ABR4Q6X5</accession>
<evidence type="ECO:0000256" key="1">
    <source>
        <dbReference type="SAM" id="MobiDB-lite"/>
    </source>
</evidence>
<reference evidence="2 3" key="1">
    <citation type="journal article" date="2022" name="Front. Cell. Infect. Microbiol.">
        <title>The Genomes of Two Strains of Taenia crassiceps the Animal Model for the Study of Human Cysticercosis.</title>
        <authorList>
            <person name="Bobes R.J."/>
            <person name="Estrada K."/>
            <person name="Rios-Valencia D.G."/>
            <person name="Calderon-Gallegos A."/>
            <person name="de la Torre P."/>
            <person name="Carrero J.C."/>
            <person name="Sanchez-Flores A."/>
            <person name="Laclette J.P."/>
        </authorList>
    </citation>
    <scope>NUCLEOTIDE SEQUENCE [LARGE SCALE GENOMIC DNA]</scope>
    <source>
        <strain evidence="2">WFUcys</strain>
    </source>
</reference>
<evidence type="ECO:0000313" key="3">
    <source>
        <dbReference type="Proteomes" id="UP001651158"/>
    </source>
</evidence>
<evidence type="ECO:0000313" key="2">
    <source>
        <dbReference type="EMBL" id="KAL5105347.1"/>
    </source>
</evidence>
<protein>
    <submittedName>
        <fullName evidence="2">Uncharacterized protein</fullName>
    </submittedName>
</protein>
<gene>
    <name evidence="2" type="ORF">TcWFU_000994</name>
</gene>
<feature type="region of interest" description="Disordered" evidence="1">
    <location>
        <begin position="148"/>
        <end position="167"/>
    </location>
</feature>
<dbReference type="EMBL" id="JAKROA010000008">
    <property type="protein sequence ID" value="KAL5105347.1"/>
    <property type="molecule type" value="Genomic_DNA"/>
</dbReference>
<feature type="region of interest" description="Disordered" evidence="1">
    <location>
        <begin position="175"/>
        <end position="199"/>
    </location>
</feature>
<keyword evidence="3" id="KW-1185">Reference proteome</keyword>
<dbReference type="Proteomes" id="UP001651158">
    <property type="component" value="Unassembled WGS sequence"/>
</dbReference>
<proteinExistence type="predicted"/>